<dbReference type="Proteomes" id="UP000018144">
    <property type="component" value="Unassembled WGS sequence"/>
</dbReference>
<name>U4L7M9_PYROM</name>
<evidence type="ECO:0000313" key="2">
    <source>
        <dbReference type="EMBL" id="CCX12657.1"/>
    </source>
</evidence>
<protein>
    <submittedName>
        <fullName evidence="2">Uncharacterized protein</fullName>
    </submittedName>
</protein>
<evidence type="ECO:0000313" key="3">
    <source>
        <dbReference type="Proteomes" id="UP000018144"/>
    </source>
</evidence>
<organism evidence="2 3">
    <name type="scientific">Pyronema omphalodes (strain CBS 100304)</name>
    <name type="common">Pyronema confluens</name>
    <dbReference type="NCBI Taxonomy" id="1076935"/>
    <lineage>
        <taxon>Eukaryota</taxon>
        <taxon>Fungi</taxon>
        <taxon>Dikarya</taxon>
        <taxon>Ascomycota</taxon>
        <taxon>Pezizomycotina</taxon>
        <taxon>Pezizomycetes</taxon>
        <taxon>Pezizales</taxon>
        <taxon>Pyronemataceae</taxon>
        <taxon>Pyronema</taxon>
    </lineage>
</organism>
<evidence type="ECO:0000256" key="1">
    <source>
        <dbReference type="SAM" id="SignalP"/>
    </source>
</evidence>
<feature type="chain" id="PRO_5004651985" evidence="1">
    <location>
        <begin position="20"/>
        <end position="102"/>
    </location>
</feature>
<proteinExistence type="predicted"/>
<gene>
    <name evidence="2" type="ORF">PCON_12251</name>
</gene>
<dbReference type="EMBL" id="HF935723">
    <property type="protein sequence ID" value="CCX12657.1"/>
    <property type="molecule type" value="Genomic_DNA"/>
</dbReference>
<dbReference type="AlphaFoldDB" id="U4L7M9"/>
<sequence>MKLTNLFMLIFVAISLTAGIPCAAGHCEQVSKLPSLPDASATISAPGAPTITLNGVSSAWKFVEVPSKKPLQFRKYAQLSKAPTATGLHVVPTIDAGLGIGT</sequence>
<keyword evidence="3" id="KW-1185">Reference proteome</keyword>
<feature type="signal peptide" evidence="1">
    <location>
        <begin position="1"/>
        <end position="19"/>
    </location>
</feature>
<reference evidence="2 3" key="1">
    <citation type="journal article" date="2013" name="PLoS Genet.">
        <title>The genome and development-dependent transcriptomes of Pyronema confluens: a window into fungal evolution.</title>
        <authorList>
            <person name="Traeger S."/>
            <person name="Altegoer F."/>
            <person name="Freitag M."/>
            <person name="Gabaldon T."/>
            <person name="Kempken F."/>
            <person name="Kumar A."/>
            <person name="Marcet-Houben M."/>
            <person name="Poggeler S."/>
            <person name="Stajich J.E."/>
            <person name="Nowrousian M."/>
        </authorList>
    </citation>
    <scope>NUCLEOTIDE SEQUENCE [LARGE SCALE GENOMIC DNA]</scope>
    <source>
        <strain evidence="3">CBS 100304</strain>
        <tissue evidence="2">Vegetative mycelium</tissue>
    </source>
</reference>
<keyword evidence="1" id="KW-0732">Signal</keyword>
<accession>U4L7M9</accession>